<evidence type="ECO:0000259" key="1">
    <source>
        <dbReference type="Pfam" id="PF11716"/>
    </source>
</evidence>
<gene>
    <name evidence="2" type="ORF">HNR21_004518</name>
</gene>
<keyword evidence="3" id="KW-1185">Reference proteome</keyword>
<dbReference type="GO" id="GO:0046872">
    <property type="term" value="F:metal ion binding"/>
    <property type="evidence" value="ECO:0007669"/>
    <property type="project" value="InterPro"/>
</dbReference>
<evidence type="ECO:0000313" key="2">
    <source>
        <dbReference type="EMBL" id="MBA9005636.1"/>
    </source>
</evidence>
<dbReference type="InterPro" id="IPR024344">
    <property type="entry name" value="MDMPI_metal-binding"/>
</dbReference>
<protein>
    <recommendedName>
        <fullName evidence="1">Mycothiol-dependent maleylpyruvate isomerase metal-binding domain-containing protein</fullName>
    </recommendedName>
</protein>
<comment type="caution">
    <text evidence="2">The sequence shown here is derived from an EMBL/GenBank/DDBJ whole genome shotgun (WGS) entry which is preliminary data.</text>
</comment>
<dbReference type="AlphaFoldDB" id="A0A7W3N145"/>
<organism evidence="2 3">
    <name type="scientific">Thermomonospora cellulosilytica</name>
    <dbReference type="NCBI Taxonomy" id="1411118"/>
    <lineage>
        <taxon>Bacteria</taxon>
        <taxon>Bacillati</taxon>
        <taxon>Actinomycetota</taxon>
        <taxon>Actinomycetes</taxon>
        <taxon>Streptosporangiales</taxon>
        <taxon>Thermomonosporaceae</taxon>
        <taxon>Thermomonospora</taxon>
    </lineage>
</organism>
<sequence>MEGTPPDRHRLLESYQDGVQAIRGLAAQVEDWSVPTPCTEWTALDLAGHLRCVAENQLEYLQDAPDSRLAKLFAQNAPSAVLIRQQARQNAAELAVLPAESGPERIMSFTVSAGAYADLMPDAWDRTHLIYRGTKYTVGDHAGAACVEWHLHAWDLARAIGLDYRPRDPEVLVPAWHWGVPHLPLTGGDPWESVLRSSGRSPRWPDVDETRRTRRFVRAR</sequence>
<proteinExistence type="predicted"/>
<accession>A0A7W3N145</accession>
<dbReference type="SUPFAM" id="SSF109854">
    <property type="entry name" value="DinB/YfiT-like putative metalloenzymes"/>
    <property type="match status" value="1"/>
</dbReference>
<feature type="domain" description="Mycothiol-dependent maleylpyruvate isomerase metal-binding" evidence="1">
    <location>
        <begin position="19"/>
        <end position="157"/>
    </location>
</feature>
<dbReference type="Gene3D" id="1.20.120.450">
    <property type="entry name" value="dinb family like domain"/>
    <property type="match status" value="1"/>
</dbReference>
<dbReference type="EMBL" id="JACJII010000001">
    <property type="protein sequence ID" value="MBA9005636.1"/>
    <property type="molecule type" value="Genomic_DNA"/>
</dbReference>
<reference evidence="2 3" key="1">
    <citation type="submission" date="2020-08" db="EMBL/GenBank/DDBJ databases">
        <title>Sequencing the genomes of 1000 actinobacteria strains.</title>
        <authorList>
            <person name="Klenk H.-P."/>
        </authorList>
    </citation>
    <scope>NUCLEOTIDE SEQUENCE [LARGE SCALE GENOMIC DNA]</scope>
    <source>
        <strain evidence="2 3">DSM 45823</strain>
    </source>
</reference>
<dbReference type="RefSeq" id="WP_119730435.1">
    <property type="nucleotide sequence ID" value="NZ_JACJII010000001.1"/>
</dbReference>
<dbReference type="Pfam" id="PF11716">
    <property type="entry name" value="MDMPI_N"/>
    <property type="match status" value="1"/>
</dbReference>
<name>A0A7W3N145_9ACTN</name>
<dbReference type="InterPro" id="IPR034660">
    <property type="entry name" value="DinB/YfiT-like"/>
</dbReference>
<evidence type="ECO:0000313" key="3">
    <source>
        <dbReference type="Proteomes" id="UP000539313"/>
    </source>
</evidence>
<dbReference type="Proteomes" id="UP000539313">
    <property type="component" value="Unassembled WGS sequence"/>
</dbReference>